<evidence type="ECO:0000256" key="1">
    <source>
        <dbReference type="SAM" id="Phobius"/>
    </source>
</evidence>
<dbReference type="Proteomes" id="UP000078224">
    <property type="component" value="Unassembled WGS sequence"/>
</dbReference>
<dbReference type="OrthoDB" id="8479507at2"/>
<gene>
    <name evidence="3" type="ORF">M998_0219</name>
</gene>
<sequence length="351" mass="39516">MAISAYVGVPGSGKSYEVVSNVIIPAFMKGRRIVTNLYGISQDKITAYCLAHRKADTDSLGEIVYVDNEQVMDDNFFPYMENDTLAENTFCRSGDLICLDEIWRIWENDKKIPKNHQSFIAEHRHFDGENGVTCDLVVLNQAVSGLPRFIKDRVESTFRMTKLTALGLRSRYRVDVYTGIKLFKSNKVSAYQCKYDKKVFPLYQSHVNGQGVEQVVDKRQNVFSSPKVILMLCGFPFLLLISLSFLYQFFTRFDAKNDVDTPVDQAISQSINQTSNKSVISPSIPTSAPPSISEQWRIVGKLEKEGRSWVILKDKQGRLRLEPASGFMLKGRMQAGTIDGKVVTVYSGDGA</sequence>
<comment type="caution">
    <text evidence="3">The sequence shown here is derived from an EMBL/GenBank/DDBJ whole genome shotgun (WGS) entry which is preliminary data.</text>
</comment>
<keyword evidence="4" id="KW-1185">Reference proteome</keyword>
<evidence type="ECO:0000259" key="2">
    <source>
        <dbReference type="Pfam" id="PF05707"/>
    </source>
</evidence>
<reference evidence="3 4" key="1">
    <citation type="submission" date="2016-04" db="EMBL/GenBank/DDBJ databases">
        <title>ATOL: Assembling a taxonomically balanced genome-scale reconstruction of the evolutionary history of the Enterobacteriaceae.</title>
        <authorList>
            <person name="Plunkett G.III."/>
            <person name="Neeno-Eckwall E.C."/>
            <person name="Glasner J.D."/>
            <person name="Perna N.T."/>
        </authorList>
    </citation>
    <scope>NUCLEOTIDE SEQUENCE [LARGE SCALE GENOMIC DNA]</scope>
    <source>
        <strain evidence="3 4">ATCC 35613</strain>
    </source>
</reference>
<keyword evidence="1" id="KW-0472">Membrane</keyword>
<dbReference type="AlphaFoldDB" id="A0A1B7K3V1"/>
<dbReference type="RefSeq" id="WP_068907155.1">
    <property type="nucleotide sequence ID" value="NZ_LXEW01000005.1"/>
</dbReference>
<dbReference type="Pfam" id="PF05707">
    <property type="entry name" value="Zot"/>
    <property type="match status" value="1"/>
</dbReference>
<dbReference type="InterPro" id="IPR027417">
    <property type="entry name" value="P-loop_NTPase"/>
</dbReference>
<keyword evidence="1" id="KW-0812">Transmembrane</keyword>
<dbReference type="PATRIC" id="fig|1354272.4.peg.226"/>
<keyword evidence="1" id="KW-1133">Transmembrane helix</keyword>
<dbReference type="EMBL" id="LXEW01000005">
    <property type="protein sequence ID" value="OAT54831.1"/>
    <property type="molecule type" value="Genomic_DNA"/>
</dbReference>
<protein>
    <submittedName>
        <fullName evidence="3">Zona occludens toxin</fullName>
    </submittedName>
</protein>
<organism evidence="3 4">
    <name type="scientific">Providencia heimbachae ATCC 35613</name>
    <dbReference type="NCBI Taxonomy" id="1354272"/>
    <lineage>
        <taxon>Bacteria</taxon>
        <taxon>Pseudomonadati</taxon>
        <taxon>Pseudomonadota</taxon>
        <taxon>Gammaproteobacteria</taxon>
        <taxon>Enterobacterales</taxon>
        <taxon>Morganellaceae</taxon>
        <taxon>Providencia</taxon>
    </lineage>
</organism>
<feature type="transmembrane region" description="Helical" evidence="1">
    <location>
        <begin position="228"/>
        <end position="250"/>
    </location>
</feature>
<evidence type="ECO:0000313" key="3">
    <source>
        <dbReference type="EMBL" id="OAT54831.1"/>
    </source>
</evidence>
<dbReference type="InterPro" id="IPR008900">
    <property type="entry name" value="Zot_N"/>
</dbReference>
<feature type="domain" description="Zona occludens toxin N-terminal" evidence="2">
    <location>
        <begin position="3"/>
        <end position="210"/>
    </location>
</feature>
<proteinExistence type="predicted"/>
<accession>A0A1B7K3V1</accession>
<name>A0A1B7K3V1_9GAMM</name>
<dbReference type="Gene3D" id="3.40.50.300">
    <property type="entry name" value="P-loop containing nucleotide triphosphate hydrolases"/>
    <property type="match status" value="1"/>
</dbReference>
<evidence type="ECO:0000313" key="4">
    <source>
        <dbReference type="Proteomes" id="UP000078224"/>
    </source>
</evidence>